<dbReference type="Proteomes" id="UP001148838">
    <property type="component" value="Unassembled WGS sequence"/>
</dbReference>
<name>A0ABQ8SP64_PERAM</name>
<dbReference type="InterPro" id="IPR052709">
    <property type="entry name" value="Transposase-MT_Hybrid"/>
</dbReference>
<accession>A0ABQ8SP64</accession>
<dbReference type="InterPro" id="IPR036397">
    <property type="entry name" value="RNaseH_sf"/>
</dbReference>
<evidence type="ECO:0000313" key="3">
    <source>
        <dbReference type="Proteomes" id="UP001148838"/>
    </source>
</evidence>
<keyword evidence="3" id="KW-1185">Reference proteome</keyword>
<gene>
    <name evidence="2" type="ORF">ANN_18235</name>
</gene>
<dbReference type="InterPro" id="IPR001888">
    <property type="entry name" value="Transposase_1"/>
</dbReference>
<dbReference type="EMBL" id="JAJSOF020000023">
    <property type="protein sequence ID" value="KAJ4435619.1"/>
    <property type="molecule type" value="Genomic_DNA"/>
</dbReference>
<evidence type="ECO:0000256" key="1">
    <source>
        <dbReference type="SAM" id="MobiDB-lite"/>
    </source>
</evidence>
<dbReference type="PANTHER" id="PTHR46060:SF1">
    <property type="entry name" value="MARINER MOS1 TRANSPOSASE-LIKE PROTEIN"/>
    <property type="match status" value="1"/>
</dbReference>
<protein>
    <submittedName>
        <fullName evidence="2">Uncharacterized protein</fullName>
    </submittedName>
</protein>
<evidence type="ECO:0000313" key="2">
    <source>
        <dbReference type="EMBL" id="KAJ4435619.1"/>
    </source>
</evidence>
<reference evidence="2 3" key="1">
    <citation type="journal article" date="2022" name="Allergy">
        <title>Genome assembly and annotation of Periplaneta americana reveal a comprehensive cockroach allergen profile.</title>
        <authorList>
            <person name="Wang L."/>
            <person name="Xiong Q."/>
            <person name="Saelim N."/>
            <person name="Wang L."/>
            <person name="Nong W."/>
            <person name="Wan A.T."/>
            <person name="Shi M."/>
            <person name="Liu X."/>
            <person name="Cao Q."/>
            <person name="Hui J.H.L."/>
            <person name="Sookrung N."/>
            <person name="Leung T.F."/>
            <person name="Tungtrongchitr A."/>
            <person name="Tsui S.K.W."/>
        </authorList>
    </citation>
    <scope>NUCLEOTIDE SEQUENCE [LARGE SCALE GENOMIC DNA]</scope>
    <source>
        <strain evidence="2">PWHHKU_190912</strain>
    </source>
</reference>
<dbReference type="Pfam" id="PF01359">
    <property type="entry name" value="Transposase_1"/>
    <property type="match status" value="1"/>
</dbReference>
<sequence>MSPGSSTDSYPAFAHIGLRENPGKNLNQLTCPDRDSNPSHLVSRPDTLTIRRGYDAVIVVLRHSPLISTQGGTRGLLPAKGFFARLPMQHLGYHKICARWVPRQLSDQHKTQRMASALTFLMRYHTDGDAFLDQIVTGDETWVSHNTPETKRQSRQWHHPSSPKKPRKFKQTLSTQKVMATVFWDRFGSDEELNKTVNTWLNELAAEEYNTGILKLVNRYNKCLNFKVCHGSLYVVMWLADEPREFNLPTFPQRRITYVPEKLPGKYGVHSEEYLPIRTKVVPFSAVLATDADWALYTRTNPRNAKCEYLVLSQCVGDKTDDYDSQIADVFGWYHSQLNWLNDWACTEEDAPKTLALASVSEKADDYDWHVADVTCIWVVPFSAALATSAH</sequence>
<dbReference type="PANTHER" id="PTHR46060">
    <property type="entry name" value="MARINER MOS1 TRANSPOSASE-LIKE PROTEIN"/>
    <property type="match status" value="1"/>
</dbReference>
<feature type="compositionally biased region" description="Basic residues" evidence="1">
    <location>
        <begin position="153"/>
        <end position="170"/>
    </location>
</feature>
<feature type="region of interest" description="Disordered" evidence="1">
    <location>
        <begin position="145"/>
        <end position="171"/>
    </location>
</feature>
<proteinExistence type="predicted"/>
<comment type="caution">
    <text evidence="2">The sequence shown here is derived from an EMBL/GenBank/DDBJ whole genome shotgun (WGS) entry which is preliminary data.</text>
</comment>
<organism evidence="2 3">
    <name type="scientific">Periplaneta americana</name>
    <name type="common">American cockroach</name>
    <name type="synonym">Blatta americana</name>
    <dbReference type="NCBI Taxonomy" id="6978"/>
    <lineage>
        <taxon>Eukaryota</taxon>
        <taxon>Metazoa</taxon>
        <taxon>Ecdysozoa</taxon>
        <taxon>Arthropoda</taxon>
        <taxon>Hexapoda</taxon>
        <taxon>Insecta</taxon>
        <taxon>Pterygota</taxon>
        <taxon>Neoptera</taxon>
        <taxon>Polyneoptera</taxon>
        <taxon>Dictyoptera</taxon>
        <taxon>Blattodea</taxon>
        <taxon>Blattoidea</taxon>
        <taxon>Blattidae</taxon>
        <taxon>Blattinae</taxon>
        <taxon>Periplaneta</taxon>
    </lineage>
</organism>
<dbReference type="Gene3D" id="3.30.420.10">
    <property type="entry name" value="Ribonuclease H-like superfamily/Ribonuclease H"/>
    <property type="match status" value="1"/>
</dbReference>